<keyword evidence="5 6" id="KW-0472">Membrane</keyword>
<feature type="transmembrane region" description="Helical" evidence="6">
    <location>
        <begin position="433"/>
        <end position="454"/>
    </location>
</feature>
<dbReference type="PANTHER" id="PTHR42718">
    <property type="entry name" value="MAJOR FACILITATOR SUPERFAMILY MULTIDRUG TRANSPORTER MFSC"/>
    <property type="match status" value="1"/>
</dbReference>
<feature type="transmembrane region" description="Helical" evidence="6">
    <location>
        <begin position="135"/>
        <end position="154"/>
    </location>
</feature>
<comment type="subcellular location">
    <subcellularLocation>
        <location evidence="1">Cell membrane</location>
        <topology evidence="1">Multi-pass membrane protein</topology>
    </subcellularLocation>
</comment>
<evidence type="ECO:0000256" key="4">
    <source>
        <dbReference type="ARBA" id="ARBA00022989"/>
    </source>
</evidence>
<dbReference type="Gene3D" id="1.20.1250.20">
    <property type="entry name" value="MFS general substrate transporter like domains"/>
    <property type="match status" value="1"/>
</dbReference>
<feature type="transmembrane region" description="Helical" evidence="6">
    <location>
        <begin position="110"/>
        <end position="128"/>
    </location>
</feature>
<organism evidence="8 9">
    <name type="scientific">Limosilactobacillus pontis</name>
    <dbReference type="NCBI Taxonomy" id="35787"/>
    <lineage>
        <taxon>Bacteria</taxon>
        <taxon>Bacillati</taxon>
        <taxon>Bacillota</taxon>
        <taxon>Bacilli</taxon>
        <taxon>Lactobacillales</taxon>
        <taxon>Lactobacillaceae</taxon>
        <taxon>Limosilactobacillus</taxon>
    </lineage>
</organism>
<feature type="transmembrane region" description="Helical" evidence="6">
    <location>
        <begin position="76"/>
        <end position="104"/>
    </location>
</feature>
<accession>A0ABU7SSU5</accession>
<dbReference type="PRINTS" id="PR01036">
    <property type="entry name" value="TCRTETB"/>
</dbReference>
<dbReference type="InterPro" id="IPR036259">
    <property type="entry name" value="MFS_trans_sf"/>
</dbReference>
<dbReference type="InterPro" id="IPR020846">
    <property type="entry name" value="MFS_dom"/>
</dbReference>
<gene>
    <name evidence="8" type="ORF">PS396_02935</name>
</gene>
<comment type="caution">
    <text evidence="8">The sequence shown here is derived from an EMBL/GenBank/DDBJ whole genome shotgun (WGS) entry which is preliminary data.</text>
</comment>
<feature type="domain" description="Major facilitator superfamily (MFS) profile" evidence="7">
    <location>
        <begin position="12"/>
        <end position="458"/>
    </location>
</feature>
<feature type="transmembrane region" description="Helical" evidence="6">
    <location>
        <begin position="222"/>
        <end position="243"/>
    </location>
</feature>
<proteinExistence type="predicted"/>
<dbReference type="EMBL" id="JAQSFA010000005">
    <property type="protein sequence ID" value="MEE6700761.1"/>
    <property type="molecule type" value="Genomic_DNA"/>
</dbReference>
<feature type="transmembrane region" description="Helical" evidence="6">
    <location>
        <begin position="296"/>
        <end position="318"/>
    </location>
</feature>
<feature type="transmembrane region" description="Helical" evidence="6">
    <location>
        <begin position="50"/>
        <end position="69"/>
    </location>
</feature>
<dbReference type="PROSITE" id="PS50850">
    <property type="entry name" value="MFS"/>
    <property type="match status" value="1"/>
</dbReference>
<evidence type="ECO:0000259" key="7">
    <source>
        <dbReference type="PROSITE" id="PS50850"/>
    </source>
</evidence>
<keyword evidence="3 6" id="KW-0812">Transmembrane</keyword>
<name>A0ABU7SSU5_9LACO</name>
<dbReference type="SUPFAM" id="SSF103473">
    <property type="entry name" value="MFS general substrate transporter"/>
    <property type="match status" value="1"/>
</dbReference>
<sequence length="458" mass="48412">MTNSIKPRLLLEIIAVGILAFAGVLTKTAANVAFPAMMAAFHIDLGTVQWVTSAYMLTATLVIPMSAYLQRSFTSLALFLSASFFFTVGTGLIVGAPSLALVLVGRVLQGVGNGIAIPLMFNIILTAVPRSQRGMMMGVGTLITATAGAIGPTYGGLLVDRWGWRMIFIALLPLLLGSLVLGLVTIYGERRPARQPFAFLDYGLLALGLLLILLAQNGLGEAAPLVSLAEYGLGIICLFLFAYRSTHTATPVLNLAIFKNAAFSWLALTYFTTFMVFLSMSFVLPNDVQLVMGRGSMVAGLAVLPGAAAAAILSPGSGHLLDRFGARRPILTGAGLTLVGLTIFAILGSRLRLWQLVATYLLVMVGLGLCASNIMTCSLDGLAADQQAAGNAVLNTLQQFAGAFGTSLSALIINRAQRQTNLAAPIATACEMQKIFVLFSGIILVELIILTVALRKRR</sequence>
<dbReference type="Gene3D" id="1.20.1720.10">
    <property type="entry name" value="Multidrug resistance protein D"/>
    <property type="match status" value="1"/>
</dbReference>
<feature type="transmembrane region" description="Helical" evidence="6">
    <location>
        <begin position="330"/>
        <end position="347"/>
    </location>
</feature>
<protein>
    <submittedName>
        <fullName evidence="8">MFS transporter</fullName>
    </submittedName>
</protein>
<evidence type="ECO:0000256" key="6">
    <source>
        <dbReference type="SAM" id="Phobius"/>
    </source>
</evidence>
<feature type="transmembrane region" description="Helical" evidence="6">
    <location>
        <begin position="166"/>
        <end position="187"/>
    </location>
</feature>
<feature type="transmembrane region" description="Helical" evidence="6">
    <location>
        <begin position="263"/>
        <end position="284"/>
    </location>
</feature>
<evidence type="ECO:0000256" key="5">
    <source>
        <dbReference type="ARBA" id="ARBA00023136"/>
    </source>
</evidence>
<evidence type="ECO:0000313" key="9">
    <source>
        <dbReference type="Proteomes" id="UP001335665"/>
    </source>
</evidence>
<dbReference type="RefSeq" id="WP_331192391.1">
    <property type="nucleotide sequence ID" value="NZ_JAQSEO010000003.1"/>
</dbReference>
<reference evidence="8 9" key="1">
    <citation type="submission" date="2023-02" db="EMBL/GenBank/DDBJ databases">
        <title>The predominant lactic acid bacteria and yeasts involved in the spontaneous fermentation of millet during the production of the traditional porridge Hausa koko in Ghana.</title>
        <authorList>
            <person name="Atter A."/>
            <person name="Diaz M."/>
        </authorList>
    </citation>
    <scope>NUCLEOTIDE SEQUENCE [LARGE SCALE GENOMIC DNA]</scope>
    <source>
        <strain evidence="8 9">FI11552</strain>
    </source>
</reference>
<keyword evidence="4 6" id="KW-1133">Transmembrane helix</keyword>
<evidence type="ECO:0000256" key="3">
    <source>
        <dbReference type="ARBA" id="ARBA00022692"/>
    </source>
</evidence>
<dbReference type="Proteomes" id="UP001335665">
    <property type="component" value="Unassembled WGS sequence"/>
</dbReference>
<evidence type="ECO:0000256" key="2">
    <source>
        <dbReference type="ARBA" id="ARBA00022448"/>
    </source>
</evidence>
<feature type="transmembrane region" description="Helical" evidence="6">
    <location>
        <begin position="199"/>
        <end position="216"/>
    </location>
</feature>
<evidence type="ECO:0000256" key="1">
    <source>
        <dbReference type="ARBA" id="ARBA00004651"/>
    </source>
</evidence>
<feature type="transmembrane region" description="Helical" evidence="6">
    <location>
        <begin position="392"/>
        <end position="413"/>
    </location>
</feature>
<keyword evidence="2" id="KW-0813">Transport</keyword>
<dbReference type="Pfam" id="PF07690">
    <property type="entry name" value="MFS_1"/>
    <property type="match status" value="1"/>
</dbReference>
<feature type="transmembrane region" description="Helical" evidence="6">
    <location>
        <begin position="353"/>
        <end position="371"/>
    </location>
</feature>
<dbReference type="InterPro" id="IPR011701">
    <property type="entry name" value="MFS"/>
</dbReference>
<feature type="transmembrane region" description="Helical" evidence="6">
    <location>
        <begin position="9"/>
        <end position="30"/>
    </location>
</feature>
<keyword evidence="9" id="KW-1185">Reference proteome</keyword>
<dbReference type="PANTHER" id="PTHR42718:SF9">
    <property type="entry name" value="MAJOR FACILITATOR SUPERFAMILY MULTIDRUG TRANSPORTER MFSC"/>
    <property type="match status" value="1"/>
</dbReference>
<evidence type="ECO:0000313" key="8">
    <source>
        <dbReference type="EMBL" id="MEE6700761.1"/>
    </source>
</evidence>